<sequence length="472" mass="53828">MNNKALNFLKNFSYTIVSNVISLVISTLVVLVIPKLLGIEQYGYWQLYFFYSAYVGFLHFGWVDGIYLRYGGKTYEELDKVKFFSQFHMLSFSQIVLAILVVVGTLIFPMEGDRQFIFQMTAICLVLSNIRYMLIFILQGTARIKEYSAITILDRLIYVVLIVGFLLAGSRDYKVMIYADLLGKAISLGYAMVTCKEMVFRKVSEFTWTVKEMLHNIQVGIKLMISNIAGSLIVGIVRFGVERVWNVVTFAKVSLSLTISNLLMLFINAVGIIMYPLLRRTEEKKLPELYGIIRTLLLAMMLGLLVFYFPLKAVLLKWLPNYAESLHYMPLVFPLSVYEGQMSLLTNTYLKTLRQEKLMLKLNVTTMALSGIATLITTVMLKNLDLAMASITILLVIRSFLAERQLAKLLKVDFLSAARGEFLVILVFMVSGWFLESVVALVPYLLAYGVYLFLQRERIAGSFKRIKGMLRA</sequence>
<comment type="caution">
    <text evidence="7">The sequence shown here is derived from an EMBL/GenBank/DDBJ whole genome shotgun (WGS) entry which is preliminary data.</text>
</comment>
<feature type="transmembrane region" description="Helical" evidence="6">
    <location>
        <begin position="289"/>
        <end position="311"/>
    </location>
</feature>
<dbReference type="PANTHER" id="PTHR30250:SF11">
    <property type="entry name" value="O-ANTIGEN TRANSPORTER-RELATED"/>
    <property type="match status" value="1"/>
</dbReference>
<reference evidence="7" key="1">
    <citation type="submission" date="2021-04" db="EMBL/GenBank/DDBJ databases">
        <title>Proteiniclasticum sedimins sp. nov., an obligate anaerobic bacterium isolated from anaerobic sludge.</title>
        <authorList>
            <person name="Liu J."/>
        </authorList>
    </citation>
    <scope>NUCLEOTIDE SEQUENCE</scope>
    <source>
        <strain evidence="7">BAD-10</strain>
    </source>
</reference>
<evidence type="ECO:0000256" key="4">
    <source>
        <dbReference type="ARBA" id="ARBA00022989"/>
    </source>
</evidence>
<dbReference type="PANTHER" id="PTHR30250">
    <property type="entry name" value="PST FAMILY PREDICTED COLANIC ACID TRANSPORTER"/>
    <property type="match status" value="1"/>
</dbReference>
<feature type="transmembrane region" description="Helical" evidence="6">
    <location>
        <begin position="45"/>
        <end position="68"/>
    </location>
</feature>
<protein>
    <recommendedName>
        <fullName evidence="9">Membrane protein involved in the export of O-antigen and teichoic acid</fullName>
    </recommendedName>
</protein>
<accession>A0A941CMU7</accession>
<feature type="transmembrane region" description="Helical" evidence="6">
    <location>
        <begin position="150"/>
        <end position="169"/>
    </location>
</feature>
<feature type="transmembrane region" description="Helical" evidence="6">
    <location>
        <begin position="362"/>
        <end position="380"/>
    </location>
</feature>
<dbReference type="RefSeq" id="WP_211800111.1">
    <property type="nucleotide sequence ID" value="NZ_JAGSCS010000004.1"/>
</dbReference>
<keyword evidence="8" id="KW-1185">Reference proteome</keyword>
<evidence type="ECO:0000256" key="6">
    <source>
        <dbReference type="SAM" id="Phobius"/>
    </source>
</evidence>
<keyword evidence="5 6" id="KW-0472">Membrane</keyword>
<keyword evidence="2" id="KW-1003">Cell membrane</keyword>
<feature type="transmembrane region" description="Helical" evidence="6">
    <location>
        <begin position="221"/>
        <end position="241"/>
    </location>
</feature>
<evidence type="ECO:0000313" key="8">
    <source>
        <dbReference type="Proteomes" id="UP000675379"/>
    </source>
</evidence>
<dbReference type="GO" id="GO:0005886">
    <property type="term" value="C:plasma membrane"/>
    <property type="evidence" value="ECO:0007669"/>
    <property type="project" value="UniProtKB-SubCell"/>
</dbReference>
<dbReference type="InterPro" id="IPR050833">
    <property type="entry name" value="Poly_Biosynth_Transport"/>
</dbReference>
<evidence type="ECO:0000256" key="5">
    <source>
        <dbReference type="ARBA" id="ARBA00023136"/>
    </source>
</evidence>
<gene>
    <name evidence="7" type="ORF">KCG48_04435</name>
</gene>
<evidence type="ECO:0008006" key="9">
    <source>
        <dbReference type="Google" id="ProtNLM"/>
    </source>
</evidence>
<feature type="transmembrane region" description="Helical" evidence="6">
    <location>
        <begin position="253"/>
        <end position="277"/>
    </location>
</feature>
<proteinExistence type="predicted"/>
<keyword evidence="3 6" id="KW-0812">Transmembrane</keyword>
<dbReference type="EMBL" id="JAGSCS010000004">
    <property type="protein sequence ID" value="MBR0575585.1"/>
    <property type="molecule type" value="Genomic_DNA"/>
</dbReference>
<comment type="subcellular location">
    <subcellularLocation>
        <location evidence="1">Cell membrane</location>
        <topology evidence="1">Multi-pass membrane protein</topology>
    </subcellularLocation>
</comment>
<organism evidence="7 8">
    <name type="scientific">Proteiniclasticum sediminis</name>
    <dbReference type="NCBI Taxonomy" id="2804028"/>
    <lineage>
        <taxon>Bacteria</taxon>
        <taxon>Bacillati</taxon>
        <taxon>Bacillota</taxon>
        <taxon>Clostridia</taxon>
        <taxon>Eubacteriales</taxon>
        <taxon>Clostridiaceae</taxon>
        <taxon>Proteiniclasticum</taxon>
    </lineage>
</organism>
<dbReference type="AlphaFoldDB" id="A0A941CMU7"/>
<evidence type="ECO:0000256" key="2">
    <source>
        <dbReference type="ARBA" id="ARBA00022475"/>
    </source>
</evidence>
<evidence type="ECO:0000313" key="7">
    <source>
        <dbReference type="EMBL" id="MBR0575585.1"/>
    </source>
</evidence>
<feature type="transmembrane region" description="Helical" evidence="6">
    <location>
        <begin position="12"/>
        <end position="33"/>
    </location>
</feature>
<evidence type="ECO:0000256" key="3">
    <source>
        <dbReference type="ARBA" id="ARBA00022692"/>
    </source>
</evidence>
<dbReference type="Proteomes" id="UP000675379">
    <property type="component" value="Unassembled WGS sequence"/>
</dbReference>
<feature type="transmembrane region" description="Helical" evidence="6">
    <location>
        <begin position="89"/>
        <end position="110"/>
    </location>
</feature>
<name>A0A941CMU7_9CLOT</name>
<feature type="transmembrane region" description="Helical" evidence="6">
    <location>
        <begin position="116"/>
        <end position="138"/>
    </location>
</feature>
<feature type="transmembrane region" description="Helical" evidence="6">
    <location>
        <begin position="422"/>
        <end position="446"/>
    </location>
</feature>
<evidence type="ECO:0000256" key="1">
    <source>
        <dbReference type="ARBA" id="ARBA00004651"/>
    </source>
</evidence>
<keyword evidence="4 6" id="KW-1133">Transmembrane helix</keyword>